<organism evidence="2 3">
    <name type="scientific">Candidatus Woesebacteria bacterium RIFCSPHIGHO2_01_FULL_39_28</name>
    <dbReference type="NCBI Taxonomy" id="1802496"/>
    <lineage>
        <taxon>Bacteria</taxon>
        <taxon>Candidatus Woeseibacteriota</taxon>
    </lineage>
</organism>
<accession>A0A1F7YCX6</accession>
<comment type="caution">
    <text evidence="2">The sequence shown here is derived from an EMBL/GenBank/DDBJ whole genome shotgun (WGS) entry which is preliminary data.</text>
</comment>
<dbReference type="NCBIfam" id="TIGR02532">
    <property type="entry name" value="IV_pilin_GFxxxE"/>
    <property type="match status" value="1"/>
</dbReference>
<keyword evidence="1" id="KW-0472">Membrane</keyword>
<keyword evidence="1" id="KW-1133">Transmembrane helix</keyword>
<name>A0A1F7YCX6_9BACT</name>
<dbReference type="InterPro" id="IPR012902">
    <property type="entry name" value="N_methyl_site"/>
</dbReference>
<dbReference type="InterPro" id="IPR045584">
    <property type="entry name" value="Pilin-like"/>
</dbReference>
<dbReference type="EMBL" id="MGGI01000022">
    <property type="protein sequence ID" value="OGM25166.1"/>
    <property type="molecule type" value="Genomic_DNA"/>
</dbReference>
<evidence type="ECO:0000313" key="3">
    <source>
        <dbReference type="Proteomes" id="UP000178851"/>
    </source>
</evidence>
<proteinExistence type="predicted"/>
<protein>
    <recommendedName>
        <fullName evidence="4">General secretion pathway GspH domain-containing protein</fullName>
    </recommendedName>
</protein>
<keyword evidence="1" id="KW-0812">Transmembrane</keyword>
<reference evidence="2 3" key="1">
    <citation type="journal article" date="2016" name="Nat. Commun.">
        <title>Thousands of microbial genomes shed light on interconnected biogeochemical processes in an aquifer system.</title>
        <authorList>
            <person name="Anantharaman K."/>
            <person name="Brown C.T."/>
            <person name="Hug L.A."/>
            <person name="Sharon I."/>
            <person name="Castelle C.J."/>
            <person name="Probst A.J."/>
            <person name="Thomas B.C."/>
            <person name="Singh A."/>
            <person name="Wilkins M.J."/>
            <person name="Karaoz U."/>
            <person name="Brodie E.L."/>
            <person name="Williams K.H."/>
            <person name="Hubbard S.S."/>
            <person name="Banfield J.F."/>
        </authorList>
    </citation>
    <scope>NUCLEOTIDE SEQUENCE [LARGE SCALE GENOMIC DNA]</scope>
</reference>
<dbReference type="AlphaFoldDB" id="A0A1F7YCX6"/>
<evidence type="ECO:0000313" key="2">
    <source>
        <dbReference type="EMBL" id="OGM25166.1"/>
    </source>
</evidence>
<sequence>MTKSAVSHQWSTIGSGYTLIEVLVVISIMITIFVAGFANFRQYSRSQSLTAVIRVLRSDLRFAQEYALSGRKPAAGCSNLDGYYFRVDSVTRSYSISPVCSSPVVELAAIKQVTFLSDISDVSVTGINPILFKVIGEGTNIPAGTQVNITLTQTGGGSTQTVTVTPGGEIR</sequence>
<dbReference type="SUPFAM" id="SSF54523">
    <property type="entry name" value="Pili subunits"/>
    <property type="match status" value="1"/>
</dbReference>
<evidence type="ECO:0008006" key="4">
    <source>
        <dbReference type="Google" id="ProtNLM"/>
    </source>
</evidence>
<gene>
    <name evidence="2" type="ORF">A2627_00145</name>
</gene>
<feature type="transmembrane region" description="Helical" evidence="1">
    <location>
        <begin position="20"/>
        <end position="40"/>
    </location>
</feature>
<dbReference type="PROSITE" id="PS00409">
    <property type="entry name" value="PROKAR_NTER_METHYL"/>
    <property type="match status" value="1"/>
</dbReference>
<dbReference type="Proteomes" id="UP000178851">
    <property type="component" value="Unassembled WGS sequence"/>
</dbReference>
<evidence type="ECO:0000256" key="1">
    <source>
        <dbReference type="SAM" id="Phobius"/>
    </source>
</evidence>